<dbReference type="InterPro" id="IPR016071">
    <property type="entry name" value="Staphylococal_nuclease_OB-fold"/>
</dbReference>
<protein>
    <recommendedName>
        <fullName evidence="4">TNase-like domain-containing protein</fullName>
    </recommendedName>
</protein>
<dbReference type="EMBL" id="CP034841">
    <property type="protein sequence ID" value="QBF34380.1"/>
    <property type="molecule type" value="Genomic_DNA"/>
</dbReference>
<proteinExistence type="predicted"/>
<dbReference type="PROSITE" id="PS51257">
    <property type="entry name" value="PROKAR_LIPOPROTEIN"/>
    <property type="match status" value="1"/>
</dbReference>
<keyword evidence="3" id="KW-0378">Hydrolase</keyword>
<reference evidence="5 6" key="1">
    <citation type="submission" date="2019-01" db="EMBL/GenBank/DDBJ databases">
        <title>Complete sequence and annotation of the Mycoplasma phocirhinis strain 852T genome.</title>
        <authorList>
            <person name="Frasca S.Jr."/>
            <person name="Kutish G.F."/>
            <person name="Castellanos Gell J."/>
            <person name="Michaels D.L."/>
            <person name="Brown D.R."/>
        </authorList>
    </citation>
    <scope>NUCLEOTIDE SEQUENCE [LARGE SCALE GENOMIC DNA]</scope>
    <source>
        <strain evidence="5 6">852</strain>
    </source>
</reference>
<dbReference type="Gene3D" id="2.40.50.90">
    <property type="match status" value="1"/>
</dbReference>
<evidence type="ECO:0000256" key="1">
    <source>
        <dbReference type="ARBA" id="ARBA00022722"/>
    </source>
</evidence>
<dbReference type="SUPFAM" id="SSF50199">
    <property type="entry name" value="Staphylococcal nuclease"/>
    <property type="match status" value="1"/>
</dbReference>
<evidence type="ECO:0000256" key="3">
    <source>
        <dbReference type="ARBA" id="ARBA00022801"/>
    </source>
</evidence>
<dbReference type="KEGG" id="mphi:EG856_00305"/>
<dbReference type="RefSeq" id="WP_130429158.1">
    <property type="nucleotide sequence ID" value="NZ_CP034841.1"/>
</dbReference>
<dbReference type="GO" id="GO:0004519">
    <property type="term" value="F:endonuclease activity"/>
    <property type="evidence" value="ECO:0007669"/>
    <property type="project" value="UniProtKB-KW"/>
</dbReference>
<organism evidence="5 6">
    <name type="scientific">Mycoplasmopsis phocirhinis</name>
    <dbReference type="NCBI Taxonomy" id="142650"/>
    <lineage>
        <taxon>Bacteria</taxon>
        <taxon>Bacillati</taxon>
        <taxon>Mycoplasmatota</taxon>
        <taxon>Mycoplasmoidales</taxon>
        <taxon>Metamycoplasmataceae</taxon>
        <taxon>Mycoplasmopsis</taxon>
    </lineage>
</organism>
<dbReference type="OrthoDB" id="401280at2"/>
<dbReference type="InterPro" id="IPR035437">
    <property type="entry name" value="SNase_OB-fold_sf"/>
</dbReference>
<name>A0A4P6MNC2_9BACT</name>
<dbReference type="GO" id="GO:0016787">
    <property type="term" value="F:hydrolase activity"/>
    <property type="evidence" value="ECO:0007669"/>
    <property type="project" value="UniProtKB-KW"/>
</dbReference>
<dbReference type="Pfam" id="PF00565">
    <property type="entry name" value="SNase"/>
    <property type="match status" value="1"/>
</dbReference>
<evidence type="ECO:0000313" key="5">
    <source>
        <dbReference type="EMBL" id="QBF34380.1"/>
    </source>
</evidence>
<dbReference type="Proteomes" id="UP000289326">
    <property type="component" value="Chromosome"/>
</dbReference>
<evidence type="ECO:0000313" key="6">
    <source>
        <dbReference type="Proteomes" id="UP000289326"/>
    </source>
</evidence>
<dbReference type="AlphaFoldDB" id="A0A4P6MNC2"/>
<evidence type="ECO:0000259" key="4">
    <source>
        <dbReference type="PROSITE" id="PS50830"/>
    </source>
</evidence>
<sequence>MKLKFIMPVVFIPIIGLTSCNLSFSTEGKIEFFSQYYIADGDTIYLDYNNQKTGLRFLGIDTPETKKAKNDVALLENIFAQKARQELKKLLNNKPIKVQIISTDKYKRIVARIWNYQNIDVNVFLLKNGLARVKYLDKNRNNINYWNNNWKIQQYYDTLISIEAKARLNKIGIWKYKQDDIFYKK</sequence>
<feature type="domain" description="TNase-like" evidence="4">
    <location>
        <begin position="38"/>
        <end position="176"/>
    </location>
</feature>
<gene>
    <name evidence="5" type="ORF">EG856_00305</name>
</gene>
<keyword evidence="2" id="KW-0255">Endonuclease</keyword>
<dbReference type="PANTHER" id="PTHR12302">
    <property type="entry name" value="EBNA2 BINDING PROTEIN P100"/>
    <property type="match status" value="1"/>
</dbReference>
<dbReference type="PANTHER" id="PTHR12302:SF3">
    <property type="entry name" value="SERINE_THREONINE-PROTEIN KINASE 31"/>
    <property type="match status" value="1"/>
</dbReference>
<dbReference type="PROSITE" id="PS50830">
    <property type="entry name" value="TNASE_3"/>
    <property type="match status" value="1"/>
</dbReference>
<evidence type="ECO:0000256" key="2">
    <source>
        <dbReference type="ARBA" id="ARBA00022759"/>
    </source>
</evidence>
<dbReference type="SMART" id="SM00318">
    <property type="entry name" value="SNc"/>
    <property type="match status" value="1"/>
</dbReference>
<accession>A0A4P6MNC2</accession>
<keyword evidence="6" id="KW-1185">Reference proteome</keyword>
<keyword evidence="1" id="KW-0540">Nuclease</keyword>